<proteinExistence type="predicted"/>
<protein>
    <submittedName>
        <fullName evidence="1">Penicillin-binding protein activator LpoB</fullName>
    </submittedName>
</protein>
<keyword evidence="2" id="KW-1185">Reference proteome</keyword>
<dbReference type="EMBL" id="CP081303">
    <property type="protein sequence ID" value="QZE13819.1"/>
    <property type="molecule type" value="Genomic_DNA"/>
</dbReference>
<evidence type="ECO:0000313" key="2">
    <source>
        <dbReference type="Proteomes" id="UP000826212"/>
    </source>
</evidence>
<name>A0AC61NNF8_9BACT</name>
<evidence type="ECO:0000313" key="1">
    <source>
        <dbReference type="EMBL" id="QZE13819.1"/>
    </source>
</evidence>
<accession>A0AC61NNF8</accession>
<dbReference type="Proteomes" id="UP000826212">
    <property type="component" value="Chromosome"/>
</dbReference>
<reference evidence="1" key="1">
    <citation type="submission" date="2021-08" db="EMBL/GenBank/DDBJ databases">
        <title>Novel anaerobic bacterium isolated from sea squirt in East Sea, Republic of Korea.</title>
        <authorList>
            <person name="Nguyen T.H."/>
            <person name="Li Z."/>
            <person name="Lee Y.-J."/>
            <person name="Ko J."/>
            <person name="Kim S.-G."/>
        </authorList>
    </citation>
    <scope>NUCLEOTIDE SEQUENCE</scope>
    <source>
        <strain evidence="1">KCTC 25031</strain>
    </source>
</reference>
<sequence>MRKNVIFSICMTLIAFMGFAQSPQKTTILIEKMQLPTKIGENAIGSIRTNILESFSKQNRFKVVDITTLDSWKKEIERQGSSDAMSLSNDSRISVATQAGADYILIPNINSVTTEYKRVEKGDNYYSGSLDYSLQLMSVIDGEVISGNYKIGGFTSTVGSTKEKAITQMAKQIELQVTKFIITNLPVACNIQELIPDKRGKLTMVMLEVGKEMGIKKSGRFEAFKVSKSSKGRPIKRSICKFSVQSVGEGYCECKSLKKKEMSKIISAFNQDPASIEMKYIGDSGIKILGKGTAGNLF</sequence>
<gene>
    <name evidence="1" type="ORF">K4L44_14900</name>
</gene>
<organism evidence="1 2">
    <name type="scientific">Halosquirtibacter laminarini</name>
    <dbReference type="NCBI Taxonomy" id="3374600"/>
    <lineage>
        <taxon>Bacteria</taxon>
        <taxon>Pseudomonadati</taxon>
        <taxon>Bacteroidota</taxon>
        <taxon>Bacteroidia</taxon>
        <taxon>Marinilabiliales</taxon>
        <taxon>Prolixibacteraceae</taxon>
        <taxon>Halosquirtibacter</taxon>
    </lineage>
</organism>